<name>A0ABT3PHG8_STRMC</name>
<protein>
    <submittedName>
        <fullName evidence="1">Aminoacyltransferase</fullName>
    </submittedName>
</protein>
<reference evidence="1" key="2">
    <citation type="submission" date="2024-05" db="EMBL/GenBank/DDBJ databases">
        <title>Streptococcus macedonicus and Acinetobacter baumannii: co-inhabitants of the cheese production environment.</title>
        <authorList>
            <person name="Johnson J."/>
            <person name="Curtin C."/>
            <person name="Waite-Cusic J."/>
        </authorList>
    </citation>
    <scope>NUCLEOTIDE SEQUENCE</scope>
    <source>
        <strain evidence="1">E28</strain>
    </source>
</reference>
<dbReference type="InterPro" id="IPR003447">
    <property type="entry name" value="FEMABX"/>
</dbReference>
<organism evidence="1 2">
    <name type="scientific">Streptococcus macedonicus</name>
    <name type="common">Streptococcus gallolyticus macedonicus</name>
    <dbReference type="NCBI Taxonomy" id="59310"/>
    <lineage>
        <taxon>Bacteria</taxon>
        <taxon>Bacillati</taxon>
        <taxon>Bacillota</taxon>
        <taxon>Bacilli</taxon>
        <taxon>Lactobacillales</taxon>
        <taxon>Streptococcaceae</taxon>
        <taxon>Streptococcus</taxon>
    </lineage>
</organism>
<dbReference type="Pfam" id="PF02388">
    <property type="entry name" value="FemAB"/>
    <property type="match status" value="1"/>
</dbReference>
<comment type="caution">
    <text evidence="1">The sequence shown here is derived from an EMBL/GenBank/DDBJ whole genome shotgun (WGS) entry which is preliminary data.</text>
</comment>
<dbReference type="Proteomes" id="UP001209889">
    <property type="component" value="Unassembled WGS sequence"/>
</dbReference>
<gene>
    <name evidence="1" type="ORF">OQH01_08750</name>
</gene>
<reference evidence="1" key="1">
    <citation type="submission" date="2022-11" db="EMBL/GenBank/DDBJ databases">
        <authorList>
            <person name="Johnson J.D."/>
        </authorList>
    </citation>
    <scope>NUCLEOTIDE SEQUENCE</scope>
    <source>
        <strain evidence="1">E28</strain>
    </source>
</reference>
<evidence type="ECO:0000313" key="1">
    <source>
        <dbReference type="EMBL" id="MCW8678570.1"/>
    </source>
</evidence>
<keyword evidence="2" id="KW-1185">Reference proteome</keyword>
<dbReference type="PROSITE" id="PS51191">
    <property type="entry name" value="FEMABX"/>
    <property type="match status" value="1"/>
</dbReference>
<sequence length="40" mass="4929">VLRFKQNFNGYIVRKMGTFRYYPRPMLYKAITFLKKILGR</sequence>
<dbReference type="EMBL" id="JAPHJC010000037">
    <property type="protein sequence ID" value="MCW8678570.1"/>
    <property type="molecule type" value="Genomic_DNA"/>
</dbReference>
<dbReference type="RefSeq" id="WP_265644158.1">
    <property type="nucleotide sequence ID" value="NZ_JAPHIY010000037.1"/>
</dbReference>
<feature type="non-terminal residue" evidence="1">
    <location>
        <position position="1"/>
    </location>
</feature>
<proteinExistence type="predicted"/>
<evidence type="ECO:0000313" key="2">
    <source>
        <dbReference type="Proteomes" id="UP001209889"/>
    </source>
</evidence>
<accession>A0ABT3PHG8</accession>